<dbReference type="EMBL" id="BSYO01000005">
    <property type="protein sequence ID" value="GMH04953.1"/>
    <property type="molecule type" value="Genomic_DNA"/>
</dbReference>
<gene>
    <name evidence="2" type="ORF">Nepgr_006793</name>
</gene>
<feature type="region of interest" description="Disordered" evidence="1">
    <location>
        <begin position="1"/>
        <end position="32"/>
    </location>
</feature>
<organism evidence="2 3">
    <name type="scientific">Nepenthes gracilis</name>
    <name type="common">Slender pitcher plant</name>
    <dbReference type="NCBI Taxonomy" id="150966"/>
    <lineage>
        <taxon>Eukaryota</taxon>
        <taxon>Viridiplantae</taxon>
        <taxon>Streptophyta</taxon>
        <taxon>Embryophyta</taxon>
        <taxon>Tracheophyta</taxon>
        <taxon>Spermatophyta</taxon>
        <taxon>Magnoliopsida</taxon>
        <taxon>eudicotyledons</taxon>
        <taxon>Gunneridae</taxon>
        <taxon>Pentapetalae</taxon>
        <taxon>Caryophyllales</taxon>
        <taxon>Nepenthaceae</taxon>
        <taxon>Nepenthes</taxon>
    </lineage>
</organism>
<keyword evidence="3" id="KW-1185">Reference proteome</keyword>
<proteinExistence type="predicted"/>
<dbReference type="AlphaFoldDB" id="A0AAD3S5P2"/>
<feature type="compositionally biased region" description="Basic and acidic residues" evidence="1">
    <location>
        <begin position="1"/>
        <end position="22"/>
    </location>
</feature>
<evidence type="ECO:0000313" key="2">
    <source>
        <dbReference type="EMBL" id="GMH04953.1"/>
    </source>
</evidence>
<accession>A0AAD3S5P2</accession>
<dbReference type="Proteomes" id="UP001279734">
    <property type="component" value="Unassembled WGS sequence"/>
</dbReference>
<name>A0AAD3S5P2_NEPGR</name>
<sequence length="119" mass="13241">MSKEERMRKQQTDTLPSEEHCDIVSCSSQSQQKSSNLVTALHITTSQRLIFARATPAPCHSKTATSSDIGTQKQRPKFRVVNSWTASEIQPVSSTSNMLYITGSNSTCNTLLYPYPLFP</sequence>
<comment type="caution">
    <text evidence="2">The sequence shown here is derived from an EMBL/GenBank/DDBJ whole genome shotgun (WGS) entry which is preliminary data.</text>
</comment>
<evidence type="ECO:0000313" key="3">
    <source>
        <dbReference type="Proteomes" id="UP001279734"/>
    </source>
</evidence>
<evidence type="ECO:0000256" key="1">
    <source>
        <dbReference type="SAM" id="MobiDB-lite"/>
    </source>
</evidence>
<reference evidence="2" key="1">
    <citation type="submission" date="2023-05" db="EMBL/GenBank/DDBJ databases">
        <title>Nepenthes gracilis genome sequencing.</title>
        <authorList>
            <person name="Fukushima K."/>
        </authorList>
    </citation>
    <scope>NUCLEOTIDE SEQUENCE</scope>
    <source>
        <strain evidence="2">SING2019-196</strain>
    </source>
</reference>
<protein>
    <submittedName>
        <fullName evidence="2">Uncharacterized protein</fullName>
    </submittedName>
</protein>